<organism evidence="1 2">
    <name type="scientific">Clonostachys chloroleuca</name>
    <dbReference type="NCBI Taxonomy" id="1926264"/>
    <lineage>
        <taxon>Eukaryota</taxon>
        <taxon>Fungi</taxon>
        <taxon>Dikarya</taxon>
        <taxon>Ascomycota</taxon>
        <taxon>Pezizomycotina</taxon>
        <taxon>Sordariomycetes</taxon>
        <taxon>Hypocreomycetidae</taxon>
        <taxon>Hypocreales</taxon>
        <taxon>Bionectriaceae</taxon>
        <taxon>Clonostachys</taxon>
    </lineage>
</organism>
<protein>
    <submittedName>
        <fullName evidence="1">Uncharacterized protein</fullName>
    </submittedName>
</protein>
<dbReference type="AlphaFoldDB" id="A0AA35M0Q5"/>
<comment type="caution">
    <text evidence="1">The sequence shown here is derived from an EMBL/GenBank/DDBJ whole genome shotgun (WGS) entry which is preliminary data.</text>
</comment>
<proteinExistence type="predicted"/>
<keyword evidence="2" id="KW-1185">Reference proteome</keyword>
<dbReference type="Proteomes" id="UP001160390">
    <property type="component" value="Unassembled WGS sequence"/>
</dbReference>
<dbReference type="EMBL" id="CABFNP030000812">
    <property type="protein sequence ID" value="CAI6088010.1"/>
    <property type="molecule type" value="Genomic_DNA"/>
</dbReference>
<reference evidence="1" key="1">
    <citation type="submission" date="2023-01" db="EMBL/GenBank/DDBJ databases">
        <authorList>
            <person name="Piombo E."/>
        </authorList>
    </citation>
    <scope>NUCLEOTIDE SEQUENCE</scope>
</reference>
<name>A0AA35M0Q5_9HYPO</name>
<sequence length="577" mass="65304">MEPVSFGQLPVDILNHIIGQEAIRIPVINDDEERPLGLRPRDICLPKPIAPTRLRVYDYLADLYDPSCVHSRDSYPGRIRPRSQSRGPLVPLVNGAVSVLKQLEANSLDSFSWHTGTCLPAEVFGEQGILSLRQPCLRSLSIISSSACQRISSINLLPFESLRSLSWSDASPYNLEALATAIQINASRLETLEVNFINWPRFWYIVEGSDEPHLRFDETGIEDDDDGMYICEDTYFEDEVLGQMRNPLQPMFPVLRSLALTQVHLSNRTILTLNIGALESLTIRWCDGWVAFLRSLVELGVPLDLDHFQLQGSANHGWDGEYHALLARFIECLSEPKSLSLGQLGTHSSHGVWNRLVQHQKSIRRFVHQLNTKVLFDGSSSIQAEHLTGEDWDGMRQEPFRQNPFANFESLEFLGVTCEPAKMKILTMPFVTKSCLRVIHIRRTLDCILSWRDWLLTEGVGDSLDPYDESKEAEFDETCGPGETNYALKGEFRDFAEWVFGPDGIHSLKTLVFGDLSHISHTRRFSRDQVVLVRDESESGSRNFKMVDRDEAVFMFNLGGCLDAIEACPKCTLTKMD</sequence>
<gene>
    <name evidence="1" type="ORF">CCHLO57077_00013126</name>
</gene>
<accession>A0AA35M0Q5</accession>
<evidence type="ECO:0000313" key="2">
    <source>
        <dbReference type="Proteomes" id="UP001160390"/>
    </source>
</evidence>
<evidence type="ECO:0000313" key="1">
    <source>
        <dbReference type="EMBL" id="CAI6088010.1"/>
    </source>
</evidence>